<comment type="caution">
    <text evidence="6">The sequence shown here is derived from an EMBL/GenBank/DDBJ whole genome shotgun (WGS) entry which is preliminary data.</text>
</comment>
<protein>
    <recommendedName>
        <fullName evidence="8">Rho GTPase activation protein</fullName>
    </recommendedName>
</protein>
<dbReference type="AlphaFoldDB" id="A0A1Y2G0P0"/>
<dbReference type="GO" id="GO:0007165">
    <property type="term" value="P:signal transduction"/>
    <property type="evidence" value="ECO:0007669"/>
    <property type="project" value="InterPro"/>
</dbReference>
<evidence type="ECO:0000259" key="4">
    <source>
        <dbReference type="PROSITE" id="PS50195"/>
    </source>
</evidence>
<feature type="compositionally biased region" description="Basic and acidic residues" evidence="2">
    <location>
        <begin position="368"/>
        <end position="381"/>
    </location>
</feature>
<dbReference type="InterPro" id="IPR000198">
    <property type="entry name" value="RhoGAP_dom"/>
</dbReference>
<evidence type="ECO:0000313" key="6">
    <source>
        <dbReference type="EMBL" id="ORY90204.1"/>
    </source>
</evidence>
<evidence type="ECO:0000256" key="2">
    <source>
        <dbReference type="SAM" id="MobiDB-lite"/>
    </source>
</evidence>
<evidence type="ECO:0000313" key="7">
    <source>
        <dbReference type="Proteomes" id="UP000193467"/>
    </source>
</evidence>
<dbReference type="Pfam" id="PF00787">
    <property type="entry name" value="PX"/>
    <property type="match status" value="1"/>
</dbReference>
<evidence type="ECO:0000259" key="5">
    <source>
        <dbReference type="PROSITE" id="PS50238"/>
    </source>
</evidence>
<dbReference type="SMART" id="SM00233">
    <property type="entry name" value="PH"/>
    <property type="match status" value="1"/>
</dbReference>
<name>A0A1Y2G0P0_9BASI</name>
<dbReference type="PROSITE" id="PS50238">
    <property type="entry name" value="RHOGAP"/>
    <property type="match status" value="1"/>
</dbReference>
<dbReference type="GO" id="GO:0035091">
    <property type="term" value="F:phosphatidylinositol binding"/>
    <property type="evidence" value="ECO:0007669"/>
    <property type="project" value="InterPro"/>
</dbReference>
<dbReference type="InterPro" id="IPR008936">
    <property type="entry name" value="Rho_GTPase_activation_prot"/>
</dbReference>
<reference evidence="6 7" key="1">
    <citation type="submission" date="2016-07" db="EMBL/GenBank/DDBJ databases">
        <title>Pervasive Adenine N6-methylation of Active Genes in Fungi.</title>
        <authorList>
            <consortium name="DOE Joint Genome Institute"/>
            <person name="Mondo S.J."/>
            <person name="Dannebaum R.O."/>
            <person name="Kuo R.C."/>
            <person name="Labutti K."/>
            <person name="Haridas S."/>
            <person name="Kuo A."/>
            <person name="Salamov A."/>
            <person name="Ahrendt S.R."/>
            <person name="Lipzen A."/>
            <person name="Sullivan W."/>
            <person name="Andreopoulos W.B."/>
            <person name="Clum A."/>
            <person name="Lindquist E."/>
            <person name="Daum C."/>
            <person name="Ramamoorthy G.K."/>
            <person name="Gryganskyi A."/>
            <person name="Culley D."/>
            <person name="Magnuson J.K."/>
            <person name="James T.Y."/>
            <person name="O'Malley M.A."/>
            <person name="Stajich J.E."/>
            <person name="Spatafora J.W."/>
            <person name="Visel A."/>
            <person name="Grigoriev I.V."/>
        </authorList>
    </citation>
    <scope>NUCLEOTIDE SEQUENCE [LARGE SCALE GENOMIC DNA]</scope>
    <source>
        <strain evidence="6 7">62-1032</strain>
    </source>
</reference>
<dbReference type="Gene3D" id="2.30.29.30">
    <property type="entry name" value="Pleckstrin-homology domain (PH domain)/Phosphotyrosine-binding domain (PTB)"/>
    <property type="match status" value="1"/>
</dbReference>
<dbReference type="SUPFAM" id="SSF64268">
    <property type="entry name" value="PX domain"/>
    <property type="match status" value="1"/>
</dbReference>
<feature type="domain" description="Rho-GAP" evidence="5">
    <location>
        <begin position="444"/>
        <end position="646"/>
    </location>
</feature>
<dbReference type="OrthoDB" id="185175at2759"/>
<dbReference type="Gene3D" id="3.30.1520.10">
    <property type="entry name" value="Phox-like domain"/>
    <property type="match status" value="1"/>
</dbReference>
<evidence type="ECO:0000256" key="1">
    <source>
        <dbReference type="ARBA" id="ARBA00022468"/>
    </source>
</evidence>
<dbReference type="SUPFAM" id="SSF48350">
    <property type="entry name" value="GTPase activation domain, GAP"/>
    <property type="match status" value="1"/>
</dbReference>
<dbReference type="InterPro" id="IPR011993">
    <property type="entry name" value="PH-like_dom_sf"/>
</dbReference>
<dbReference type="CDD" id="cd06093">
    <property type="entry name" value="PX_domain"/>
    <property type="match status" value="1"/>
</dbReference>
<dbReference type="InterPro" id="IPR001683">
    <property type="entry name" value="PX_dom"/>
</dbReference>
<dbReference type="InterPro" id="IPR036871">
    <property type="entry name" value="PX_dom_sf"/>
</dbReference>
<dbReference type="Pfam" id="PF00169">
    <property type="entry name" value="PH"/>
    <property type="match status" value="1"/>
</dbReference>
<dbReference type="STRING" id="106004.A0A1Y2G0P0"/>
<organism evidence="6 7">
    <name type="scientific">Leucosporidium creatinivorum</name>
    <dbReference type="NCBI Taxonomy" id="106004"/>
    <lineage>
        <taxon>Eukaryota</taxon>
        <taxon>Fungi</taxon>
        <taxon>Dikarya</taxon>
        <taxon>Basidiomycota</taxon>
        <taxon>Pucciniomycotina</taxon>
        <taxon>Microbotryomycetes</taxon>
        <taxon>Leucosporidiales</taxon>
        <taxon>Leucosporidium</taxon>
    </lineage>
</organism>
<feature type="region of interest" description="Disordered" evidence="2">
    <location>
        <begin position="254"/>
        <end position="315"/>
    </location>
</feature>
<dbReference type="PANTHER" id="PTHR23176">
    <property type="entry name" value="RHO/RAC/CDC GTPASE-ACTIVATING PROTEIN"/>
    <property type="match status" value="1"/>
</dbReference>
<dbReference type="GO" id="GO:0005737">
    <property type="term" value="C:cytoplasm"/>
    <property type="evidence" value="ECO:0007669"/>
    <property type="project" value="TreeGrafter"/>
</dbReference>
<feature type="compositionally biased region" description="Basic and acidic residues" evidence="2">
    <location>
        <begin position="330"/>
        <end position="347"/>
    </location>
</feature>
<dbReference type="InterPro" id="IPR001849">
    <property type="entry name" value="PH_domain"/>
</dbReference>
<sequence length="692" mass="76251">MNDKGKEIVTFLVDVSVSVPPEVDPERQGGVAAWRVEKYYSDVLALDSNVKSKTSRQESKSIGALPDKSLFKDHAPHKSDQRKMVLERYLQTLLALSLRDRTAICAFFNSDIVPDAAQPSSTGAMAGWLTKRGRNFGGWQTRYYVLTPGTALSYYDTQNGTKLGEIPLVNAAIGRQSSRAADAGEDAYLHAFLIRTLNEKEQDADHILCAENDEARDAWVQALTTLQPAKPTPPPAPTRANGGSVSFDRERIHTSGIPMPAPTPPPMFNEERRGSGQASSRRQSTSAAGSSSMPPQDPRNLSARLAGSDMAPSASMPANLDAIARGAVAEPEKRSTSAQGHHNEVRTPAKLQAASDRRRPSGQSERPASPERERERHRQDSATKLVASNVSGPMNAQPLPSGYEFKKAERQKKTKSSFWNFGARGANEKPQAQPAAPSRPVFGVPLKEAVNISRIRPGLELPAVVYRCVEYLEAKNAECEEGIFRLSGSANVIRLLKERFNAEGDVNLLTSNEYYDPHAIAGLLKQYLRELPVHLLTRELHAEFIQVIDLRNRRDRVNALGRLVAQLPIEEYTLFRFFFAHLCVIAQNADVSKMNVRNLGIVFSPTLAIPAPLFTLLLAEFDLVFAVEQETGLSQPILLEEEQEVVYRVRKNRNSELYSASGAALLMEGDATTRYSLRGAFSGLSFFLSLQS</sequence>
<dbReference type="Proteomes" id="UP000193467">
    <property type="component" value="Unassembled WGS sequence"/>
</dbReference>
<feature type="domain" description="PH" evidence="3">
    <location>
        <begin position="122"/>
        <end position="228"/>
    </location>
</feature>
<feature type="domain" description="PX" evidence="4">
    <location>
        <begin position="1"/>
        <end position="115"/>
    </location>
</feature>
<feature type="region of interest" description="Disordered" evidence="2">
    <location>
        <begin position="226"/>
        <end position="245"/>
    </location>
</feature>
<evidence type="ECO:0000259" key="3">
    <source>
        <dbReference type="PROSITE" id="PS50003"/>
    </source>
</evidence>
<dbReference type="InterPro" id="IPR050729">
    <property type="entry name" value="Rho-GAP"/>
</dbReference>
<dbReference type="PANTHER" id="PTHR23176:SF129">
    <property type="entry name" value="RHO GTPASE ACTIVATING PROTEIN AT 16F, ISOFORM E-RELATED"/>
    <property type="match status" value="1"/>
</dbReference>
<feature type="region of interest" description="Disordered" evidence="2">
    <location>
        <begin position="327"/>
        <end position="381"/>
    </location>
</feature>
<keyword evidence="7" id="KW-1185">Reference proteome</keyword>
<gene>
    <name evidence="6" type="ORF">BCR35DRAFT_134853</name>
</gene>
<dbReference type="Gene3D" id="1.10.555.10">
    <property type="entry name" value="Rho GTPase activation protein"/>
    <property type="match status" value="1"/>
</dbReference>
<keyword evidence="1" id="KW-0343">GTPase activation</keyword>
<dbReference type="SMART" id="SM00324">
    <property type="entry name" value="RhoGAP"/>
    <property type="match status" value="1"/>
</dbReference>
<dbReference type="InParanoid" id="A0A1Y2G0P0"/>
<dbReference type="SUPFAM" id="SSF50729">
    <property type="entry name" value="PH domain-like"/>
    <property type="match status" value="1"/>
</dbReference>
<evidence type="ECO:0008006" key="8">
    <source>
        <dbReference type="Google" id="ProtNLM"/>
    </source>
</evidence>
<dbReference type="Pfam" id="PF00620">
    <property type="entry name" value="RhoGAP"/>
    <property type="match status" value="1"/>
</dbReference>
<accession>A0A1Y2G0P0</accession>
<feature type="compositionally biased region" description="Low complexity" evidence="2">
    <location>
        <begin position="275"/>
        <end position="292"/>
    </location>
</feature>
<dbReference type="PROSITE" id="PS50003">
    <property type="entry name" value="PH_DOMAIN"/>
    <property type="match status" value="1"/>
</dbReference>
<dbReference type="GO" id="GO:0005096">
    <property type="term" value="F:GTPase activator activity"/>
    <property type="evidence" value="ECO:0007669"/>
    <property type="project" value="UniProtKB-KW"/>
</dbReference>
<proteinExistence type="predicted"/>
<dbReference type="PROSITE" id="PS50195">
    <property type="entry name" value="PX"/>
    <property type="match status" value="1"/>
</dbReference>
<dbReference type="EMBL" id="MCGR01000004">
    <property type="protein sequence ID" value="ORY90204.1"/>
    <property type="molecule type" value="Genomic_DNA"/>
</dbReference>